<comment type="caution">
    <text evidence="1">The sequence shown here is derived from an EMBL/GenBank/DDBJ whole genome shotgun (WGS) entry which is preliminary data.</text>
</comment>
<evidence type="ECO:0000313" key="2">
    <source>
        <dbReference type="Proteomes" id="UP000037069"/>
    </source>
</evidence>
<proteinExistence type="predicted"/>
<name>A0A0L0CQF2_LUCCU</name>
<sequence>MPSSYLTQNQRHFQYKDASTPNSLTTRVASGKHELQRLEGRKSSEVIDIMTVVIDIYLANLGNSNSVCMICQLIFEKYLYLKPQNTKVWKKKKYTWYLPSFSQTSGKYRVESRCSLLISISNHYFNTVMSLEIFFINFLSFNCFLQIDACLHMCVNL</sequence>
<dbReference type="AlphaFoldDB" id="A0A0L0CQF2"/>
<evidence type="ECO:0000313" key="1">
    <source>
        <dbReference type="EMBL" id="KNC34471.1"/>
    </source>
</evidence>
<accession>A0A0L0CQF2</accession>
<dbReference type="EMBL" id="JRES01000062">
    <property type="protein sequence ID" value="KNC34471.1"/>
    <property type="molecule type" value="Genomic_DNA"/>
</dbReference>
<keyword evidence="2" id="KW-1185">Reference proteome</keyword>
<gene>
    <name evidence="1" type="ORF">FF38_02740</name>
</gene>
<organism evidence="1 2">
    <name type="scientific">Lucilia cuprina</name>
    <name type="common">Green bottle fly</name>
    <name type="synonym">Australian sheep blowfly</name>
    <dbReference type="NCBI Taxonomy" id="7375"/>
    <lineage>
        <taxon>Eukaryota</taxon>
        <taxon>Metazoa</taxon>
        <taxon>Ecdysozoa</taxon>
        <taxon>Arthropoda</taxon>
        <taxon>Hexapoda</taxon>
        <taxon>Insecta</taxon>
        <taxon>Pterygota</taxon>
        <taxon>Neoptera</taxon>
        <taxon>Endopterygota</taxon>
        <taxon>Diptera</taxon>
        <taxon>Brachycera</taxon>
        <taxon>Muscomorpha</taxon>
        <taxon>Oestroidea</taxon>
        <taxon>Calliphoridae</taxon>
        <taxon>Luciliinae</taxon>
        <taxon>Lucilia</taxon>
    </lineage>
</organism>
<protein>
    <submittedName>
        <fullName evidence="1">Uncharacterized protein</fullName>
    </submittedName>
</protein>
<reference evidence="1 2" key="1">
    <citation type="journal article" date="2015" name="Nat. Commun.">
        <title>Lucilia cuprina genome unlocks parasitic fly biology to underpin future interventions.</title>
        <authorList>
            <person name="Anstead C.A."/>
            <person name="Korhonen P.K."/>
            <person name="Young N.D."/>
            <person name="Hall R.S."/>
            <person name="Jex A.R."/>
            <person name="Murali S.C."/>
            <person name="Hughes D.S."/>
            <person name="Lee S.F."/>
            <person name="Perry T."/>
            <person name="Stroehlein A.J."/>
            <person name="Ansell B.R."/>
            <person name="Breugelmans B."/>
            <person name="Hofmann A."/>
            <person name="Qu J."/>
            <person name="Dugan S."/>
            <person name="Lee S.L."/>
            <person name="Chao H."/>
            <person name="Dinh H."/>
            <person name="Han Y."/>
            <person name="Doddapaneni H.V."/>
            <person name="Worley K.C."/>
            <person name="Muzny D.M."/>
            <person name="Ioannidis P."/>
            <person name="Waterhouse R.M."/>
            <person name="Zdobnov E.M."/>
            <person name="James P.J."/>
            <person name="Bagnall N.H."/>
            <person name="Kotze A.C."/>
            <person name="Gibbs R.A."/>
            <person name="Richards S."/>
            <person name="Batterham P."/>
            <person name="Gasser R.B."/>
        </authorList>
    </citation>
    <scope>NUCLEOTIDE SEQUENCE [LARGE SCALE GENOMIC DNA]</scope>
    <source>
        <strain evidence="1 2">LS</strain>
        <tissue evidence="1">Full body</tissue>
    </source>
</reference>
<dbReference type="Proteomes" id="UP000037069">
    <property type="component" value="Unassembled WGS sequence"/>
</dbReference>